<name>A0ABZ1C0S9_9FIRM</name>
<evidence type="ECO:0000313" key="4">
    <source>
        <dbReference type="Proteomes" id="UP001332192"/>
    </source>
</evidence>
<evidence type="ECO:0000256" key="1">
    <source>
        <dbReference type="SAM" id="MobiDB-lite"/>
    </source>
</evidence>
<dbReference type="PANTHER" id="PTHR40061:SF1">
    <property type="entry name" value="SPORULATION PROTEIN YLMC-RELATED"/>
    <property type="match status" value="1"/>
</dbReference>
<dbReference type="InterPro" id="IPR014238">
    <property type="entry name" value="Spore_YlmC/YmxH"/>
</dbReference>
<protein>
    <submittedName>
        <fullName evidence="3">YlmC/YmxH family sporulation protein</fullName>
    </submittedName>
</protein>
<dbReference type="Gene3D" id="2.30.30.240">
    <property type="entry name" value="PRC-barrel domain"/>
    <property type="match status" value="1"/>
</dbReference>
<keyword evidence="4" id="KW-1185">Reference proteome</keyword>
<dbReference type="SUPFAM" id="SSF50346">
    <property type="entry name" value="PRC-barrel domain"/>
    <property type="match status" value="1"/>
</dbReference>
<feature type="region of interest" description="Disordered" evidence="1">
    <location>
        <begin position="1"/>
        <end position="24"/>
    </location>
</feature>
<dbReference type="InterPro" id="IPR011033">
    <property type="entry name" value="PRC_barrel-like_sf"/>
</dbReference>
<dbReference type="EMBL" id="CP141615">
    <property type="protein sequence ID" value="WRP18608.1"/>
    <property type="molecule type" value="Genomic_DNA"/>
</dbReference>
<organism evidence="3 4">
    <name type="scientific">Carboxydichorda subterranea</name>
    <dbReference type="NCBI Taxonomy" id="3109565"/>
    <lineage>
        <taxon>Bacteria</taxon>
        <taxon>Bacillati</taxon>
        <taxon>Bacillota</taxon>
        <taxon>Limnochordia</taxon>
        <taxon>Limnochordales</taxon>
        <taxon>Geochordaceae</taxon>
        <taxon>Carboxydichorda</taxon>
    </lineage>
</organism>
<feature type="domain" description="PRC-barrel" evidence="2">
    <location>
        <begin position="26"/>
        <end position="104"/>
    </location>
</feature>
<dbReference type="RefSeq" id="WP_324717881.1">
    <property type="nucleotide sequence ID" value="NZ_CP141615.1"/>
</dbReference>
<accession>A0ABZ1C0S9</accession>
<sequence>MVEAPAAGDEGPAESAGGRVQGGREVQLRASELRSKDVINIADGRKLGNLYDLDVDVETGRIRSLILPAGGRGGWFRARERDVEIPWQDIVRIGVDVILVDLPSSITPHAGASGSS</sequence>
<proteinExistence type="predicted"/>
<evidence type="ECO:0000259" key="2">
    <source>
        <dbReference type="Pfam" id="PF05239"/>
    </source>
</evidence>
<feature type="compositionally biased region" description="Low complexity" evidence="1">
    <location>
        <begin position="1"/>
        <end position="18"/>
    </location>
</feature>
<reference evidence="3 4" key="1">
    <citation type="journal article" date="2024" name="Front. Microbiol.">
        <title>Novel thermophilic genera Geochorda gen. nov. and Carboxydochorda gen. nov. from the deep terrestrial subsurface reveal the ecophysiological diversity in the class Limnochordia.</title>
        <authorList>
            <person name="Karnachuk O.V."/>
            <person name="Lukina A.P."/>
            <person name="Avakyan M.R."/>
            <person name="Kadnikov V.V."/>
            <person name="Begmatov S."/>
            <person name="Beletsky A.V."/>
            <person name="Vlasova K.G."/>
            <person name="Novikov A.A."/>
            <person name="Shcherbakova V.A."/>
            <person name="Mardanov A.V."/>
            <person name="Ravin N.V."/>
        </authorList>
    </citation>
    <scope>NUCLEOTIDE SEQUENCE [LARGE SCALE GENOMIC DNA]</scope>
    <source>
        <strain evidence="3 4">L945</strain>
    </source>
</reference>
<evidence type="ECO:0000313" key="3">
    <source>
        <dbReference type="EMBL" id="WRP18608.1"/>
    </source>
</evidence>
<dbReference type="Pfam" id="PF05239">
    <property type="entry name" value="PRC"/>
    <property type="match status" value="1"/>
</dbReference>
<dbReference type="NCBIfam" id="TIGR02888">
    <property type="entry name" value="spore_YlmC_YmxH"/>
    <property type="match status" value="1"/>
</dbReference>
<dbReference type="Proteomes" id="UP001332192">
    <property type="component" value="Chromosome"/>
</dbReference>
<dbReference type="InterPro" id="IPR027275">
    <property type="entry name" value="PRC-brl_dom"/>
</dbReference>
<gene>
    <name evidence="3" type="ORF">U7230_06300</name>
</gene>
<dbReference type="PANTHER" id="PTHR40061">
    <property type="entry name" value="SPORULATION PROTEIN YLMC-RELATED"/>
    <property type="match status" value="1"/>
</dbReference>